<dbReference type="AlphaFoldDB" id="A0AA39J9F9"/>
<accession>A0AA39J9F9</accession>
<evidence type="ECO:0000313" key="3">
    <source>
        <dbReference type="Proteomes" id="UP001175211"/>
    </source>
</evidence>
<protein>
    <submittedName>
        <fullName evidence="2">Ankyrin repeat-containing domain protein</fullName>
    </submittedName>
</protein>
<dbReference type="SUPFAM" id="SSF48403">
    <property type="entry name" value="Ankyrin repeat"/>
    <property type="match status" value="1"/>
</dbReference>
<dbReference type="Gene3D" id="1.25.40.20">
    <property type="entry name" value="Ankyrin repeat-containing domain"/>
    <property type="match status" value="2"/>
</dbReference>
<comment type="caution">
    <text evidence="2">The sequence shown here is derived from an EMBL/GenBank/DDBJ whole genome shotgun (WGS) entry which is preliminary data.</text>
</comment>
<dbReference type="RefSeq" id="XP_060322844.1">
    <property type="nucleotide sequence ID" value="XM_060472278.1"/>
</dbReference>
<dbReference type="PANTHER" id="PTHR10039">
    <property type="entry name" value="AMELOGENIN"/>
    <property type="match status" value="1"/>
</dbReference>
<feature type="domain" description="GPI inositol-deacylase winged helix" evidence="1">
    <location>
        <begin position="172"/>
        <end position="251"/>
    </location>
</feature>
<dbReference type="InterPro" id="IPR002110">
    <property type="entry name" value="Ankyrin_rpt"/>
</dbReference>
<gene>
    <name evidence="2" type="ORF">EV420DRAFT_152315</name>
</gene>
<keyword evidence="3" id="KW-1185">Reference proteome</keyword>
<dbReference type="InterPro" id="IPR054471">
    <property type="entry name" value="GPIID_WHD"/>
</dbReference>
<reference evidence="2" key="1">
    <citation type="submission" date="2023-06" db="EMBL/GenBank/DDBJ databases">
        <authorList>
            <consortium name="Lawrence Berkeley National Laboratory"/>
            <person name="Ahrendt S."/>
            <person name="Sahu N."/>
            <person name="Indic B."/>
            <person name="Wong-Bajracharya J."/>
            <person name="Merenyi Z."/>
            <person name="Ke H.-M."/>
            <person name="Monk M."/>
            <person name="Kocsube S."/>
            <person name="Drula E."/>
            <person name="Lipzen A."/>
            <person name="Balint B."/>
            <person name="Henrissat B."/>
            <person name="Andreopoulos B."/>
            <person name="Martin F.M."/>
            <person name="Harder C.B."/>
            <person name="Rigling D."/>
            <person name="Ford K.L."/>
            <person name="Foster G.D."/>
            <person name="Pangilinan J."/>
            <person name="Papanicolaou A."/>
            <person name="Barry K."/>
            <person name="LaButti K."/>
            <person name="Viragh M."/>
            <person name="Koriabine M."/>
            <person name="Yan M."/>
            <person name="Riley R."/>
            <person name="Champramary S."/>
            <person name="Plett K.L."/>
            <person name="Tsai I.J."/>
            <person name="Slot J."/>
            <person name="Sipos G."/>
            <person name="Plett J."/>
            <person name="Nagy L.G."/>
            <person name="Grigoriev I.V."/>
        </authorList>
    </citation>
    <scope>NUCLEOTIDE SEQUENCE</scope>
    <source>
        <strain evidence="2">CCBAS 213</strain>
    </source>
</reference>
<dbReference type="SMART" id="SM00248">
    <property type="entry name" value="ANK"/>
    <property type="match status" value="3"/>
</dbReference>
<evidence type="ECO:0000313" key="2">
    <source>
        <dbReference type="EMBL" id="KAK0438164.1"/>
    </source>
</evidence>
<organism evidence="2 3">
    <name type="scientific">Armillaria tabescens</name>
    <name type="common">Ringless honey mushroom</name>
    <name type="synonym">Agaricus tabescens</name>
    <dbReference type="NCBI Taxonomy" id="1929756"/>
    <lineage>
        <taxon>Eukaryota</taxon>
        <taxon>Fungi</taxon>
        <taxon>Dikarya</taxon>
        <taxon>Basidiomycota</taxon>
        <taxon>Agaricomycotina</taxon>
        <taxon>Agaricomycetes</taxon>
        <taxon>Agaricomycetidae</taxon>
        <taxon>Agaricales</taxon>
        <taxon>Marasmiineae</taxon>
        <taxon>Physalacriaceae</taxon>
        <taxon>Desarmillaria</taxon>
    </lineage>
</organism>
<dbReference type="PANTHER" id="PTHR10039:SF15">
    <property type="entry name" value="NACHT DOMAIN-CONTAINING PROTEIN"/>
    <property type="match status" value="1"/>
</dbReference>
<evidence type="ECO:0000259" key="1">
    <source>
        <dbReference type="Pfam" id="PF22939"/>
    </source>
</evidence>
<proteinExistence type="predicted"/>
<dbReference type="Pfam" id="PF22939">
    <property type="entry name" value="WHD_GPIID"/>
    <property type="match status" value="1"/>
</dbReference>
<dbReference type="Proteomes" id="UP001175211">
    <property type="component" value="Unassembled WGS sequence"/>
</dbReference>
<dbReference type="InterPro" id="IPR036770">
    <property type="entry name" value="Ankyrin_rpt-contain_sf"/>
</dbReference>
<name>A0AA39J9F9_ARMTA</name>
<sequence length="523" mass="59170">MGAQEIASITALIQKSHTVIKYLKDVQEAPKECNELMRELRHMEIHLSTVKIITLLSTAGDPWLMILQQLKDPFKELTGLLSGIEKGLKVTSLWWKRVGPKLQWTFSEESAQEDFRKIEERANGMFFLADMYITLLAQNADRGEFVEALDNLPDSIEGTYQHFLKRVDSQSDQKRNFAYRVFSWVAFAEQRLTILELQHALAVQPGTSKLNMDKIPDFDLISHACIGFVIVDSQGYVRFAYPTTREYFISQKDTLFPGIQERITRTCLTYMPFDIFRSPDVLSLSKSDMLKKYPFLSYASSKWAIHARKCVRDSVEEDILAFLPTQAGIALSFEQTPDSEPEVPRTPAWFAAHYGLLYLLEALVERGVDLQHENVLCIAAHAGQLDTVKLLLSCDDVDVNQANKITYLYDHSIDRNDGANRLGLEDGKASHPTFCTPLIAAASNGYEEIVRVLLESKDMKSMNFLPPGGPTALSAAVFGNHTRVVKLLLSQPGIDTSVRFLDETPLLLARRMWRADIVKMLPE</sequence>
<dbReference type="EMBL" id="JAUEPS010000101">
    <property type="protein sequence ID" value="KAK0438164.1"/>
    <property type="molecule type" value="Genomic_DNA"/>
</dbReference>
<dbReference type="Pfam" id="PF00023">
    <property type="entry name" value="Ank"/>
    <property type="match status" value="1"/>
</dbReference>
<dbReference type="Pfam" id="PF12796">
    <property type="entry name" value="Ank_2"/>
    <property type="match status" value="1"/>
</dbReference>
<dbReference type="GeneID" id="85355826"/>